<gene>
    <name evidence="1" type="ORF">CSC78_01560</name>
</gene>
<proteinExistence type="predicted"/>
<dbReference type="InterPro" id="IPR049723">
    <property type="entry name" value="BPSL0761-like"/>
</dbReference>
<dbReference type="Proteomes" id="UP000781710">
    <property type="component" value="Unassembled WGS sequence"/>
</dbReference>
<accession>A0ABQ6ZMJ0</accession>
<protein>
    <submittedName>
        <fullName evidence="1">Uncharacterized protein</fullName>
    </submittedName>
</protein>
<evidence type="ECO:0000313" key="2">
    <source>
        <dbReference type="Proteomes" id="UP000781710"/>
    </source>
</evidence>
<reference evidence="1 2" key="1">
    <citation type="submission" date="2017-10" db="EMBL/GenBank/DDBJ databases">
        <title>Whole genome sequencing of members of genus Pseudoxanthomonas.</title>
        <authorList>
            <person name="Kumar S."/>
            <person name="Bansal K."/>
            <person name="Kaur A."/>
            <person name="Patil P."/>
            <person name="Sharma S."/>
            <person name="Patil P.B."/>
        </authorList>
    </citation>
    <scope>NUCLEOTIDE SEQUENCE [LARGE SCALE GENOMIC DNA]</scope>
    <source>
        <strain evidence="1 2">DSM 17109</strain>
    </source>
</reference>
<keyword evidence="2" id="KW-1185">Reference proteome</keyword>
<dbReference type="EMBL" id="PDWW01000001">
    <property type="protein sequence ID" value="KAF1727528.1"/>
    <property type="molecule type" value="Genomic_DNA"/>
</dbReference>
<dbReference type="NCBIfam" id="NF041728">
    <property type="entry name" value="BPSL0761_fam"/>
    <property type="match status" value="1"/>
</dbReference>
<name>A0ABQ6ZMJ0_9GAMM</name>
<evidence type="ECO:0000313" key="1">
    <source>
        <dbReference type="EMBL" id="KAF1727528.1"/>
    </source>
</evidence>
<sequence>MTMPIERTRHLIQAGAFLRDLAANMALPKQVRTEAYRLLRHFPSISDVEAIAANEAHLQEVTKSPLRPNLLVTEFDPEWLRGYTHGPHVGG</sequence>
<organism evidence="1 2">
    <name type="scientific">Pseudoxanthomonas japonensis</name>
    <dbReference type="NCBI Taxonomy" id="69284"/>
    <lineage>
        <taxon>Bacteria</taxon>
        <taxon>Pseudomonadati</taxon>
        <taxon>Pseudomonadota</taxon>
        <taxon>Gammaproteobacteria</taxon>
        <taxon>Lysobacterales</taxon>
        <taxon>Lysobacteraceae</taxon>
        <taxon>Pseudoxanthomonas</taxon>
    </lineage>
</organism>
<dbReference type="RefSeq" id="WP_162336152.1">
    <property type="nucleotide sequence ID" value="NZ_JBHSRQ010000007.1"/>
</dbReference>
<comment type="caution">
    <text evidence="1">The sequence shown here is derived from an EMBL/GenBank/DDBJ whole genome shotgun (WGS) entry which is preliminary data.</text>
</comment>